<dbReference type="Proteomes" id="UP000314294">
    <property type="component" value="Unassembled WGS sequence"/>
</dbReference>
<evidence type="ECO:0000256" key="1">
    <source>
        <dbReference type="SAM" id="MobiDB-lite"/>
    </source>
</evidence>
<gene>
    <name evidence="2" type="ORF">EYF80_008179</name>
</gene>
<evidence type="ECO:0000313" key="2">
    <source>
        <dbReference type="EMBL" id="TNN81733.1"/>
    </source>
</evidence>
<proteinExistence type="predicted"/>
<feature type="region of interest" description="Disordered" evidence="1">
    <location>
        <begin position="15"/>
        <end position="35"/>
    </location>
</feature>
<sequence>MASWRSRRGELARELIQQPMYRSSPSGTEADGADCLVNVTEEEKKKKKRPKKEGGIRFFGELFAFEGVSHVTLGADVQSPIHLYTIEPYPHQMYPPHREPSQLRHCPDVPRWLIGKTSSSSRPANSTPNGIKETTGRSARRAAATPAPQKLSNLLDTSPG</sequence>
<dbReference type="EMBL" id="SRLO01000045">
    <property type="protein sequence ID" value="TNN81733.1"/>
    <property type="molecule type" value="Genomic_DNA"/>
</dbReference>
<feature type="region of interest" description="Disordered" evidence="1">
    <location>
        <begin position="112"/>
        <end position="160"/>
    </location>
</feature>
<comment type="caution">
    <text evidence="2">The sequence shown here is derived from an EMBL/GenBank/DDBJ whole genome shotgun (WGS) entry which is preliminary data.</text>
</comment>
<feature type="compositionally biased region" description="Polar residues" evidence="1">
    <location>
        <begin position="116"/>
        <end position="129"/>
    </location>
</feature>
<protein>
    <submittedName>
        <fullName evidence="2">Uncharacterized protein</fullName>
    </submittedName>
</protein>
<organism evidence="2 3">
    <name type="scientific">Liparis tanakae</name>
    <name type="common">Tanaka's snailfish</name>
    <dbReference type="NCBI Taxonomy" id="230148"/>
    <lineage>
        <taxon>Eukaryota</taxon>
        <taxon>Metazoa</taxon>
        <taxon>Chordata</taxon>
        <taxon>Craniata</taxon>
        <taxon>Vertebrata</taxon>
        <taxon>Euteleostomi</taxon>
        <taxon>Actinopterygii</taxon>
        <taxon>Neopterygii</taxon>
        <taxon>Teleostei</taxon>
        <taxon>Neoteleostei</taxon>
        <taxon>Acanthomorphata</taxon>
        <taxon>Eupercaria</taxon>
        <taxon>Perciformes</taxon>
        <taxon>Cottioidei</taxon>
        <taxon>Cottales</taxon>
        <taxon>Liparidae</taxon>
        <taxon>Liparis</taxon>
    </lineage>
</organism>
<reference evidence="2 3" key="1">
    <citation type="submission" date="2019-03" db="EMBL/GenBank/DDBJ databases">
        <title>First draft genome of Liparis tanakae, snailfish: a comprehensive survey of snailfish specific genes.</title>
        <authorList>
            <person name="Kim W."/>
            <person name="Song I."/>
            <person name="Jeong J.-H."/>
            <person name="Kim D."/>
            <person name="Kim S."/>
            <person name="Ryu S."/>
            <person name="Song J.Y."/>
            <person name="Lee S.K."/>
        </authorList>
    </citation>
    <scope>NUCLEOTIDE SEQUENCE [LARGE SCALE GENOMIC DNA]</scope>
    <source>
        <tissue evidence="2">Muscle</tissue>
    </source>
</reference>
<feature type="compositionally biased region" description="Polar residues" evidence="1">
    <location>
        <begin position="150"/>
        <end position="160"/>
    </location>
</feature>
<dbReference type="AlphaFoldDB" id="A0A4Z2IWU3"/>
<keyword evidence="3" id="KW-1185">Reference proteome</keyword>
<evidence type="ECO:0000313" key="3">
    <source>
        <dbReference type="Proteomes" id="UP000314294"/>
    </source>
</evidence>
<accession>A0A4Z2IWU3</accession>
<name>A0A4Z2IWU3_9TELE</name>